<gene>
    <name evidence="8" type="ORF">ABVV53_11825</name>
</gene>
<dbReference type="SUPFAM" id="SSF46689">
    <property type="entry name" value="Homeodomain-like"/>
    <property type="match status" value="1"/>
</dbReference>
<keyword evidence="3" id="KW-0805">Transcription regulation</keyword>
<dbReference type="InterPro" id="IPR004111">
    <property type="entry name" value="Repressor_TetR_C"/>
</dbReference>
<proteinExistence type="predicted"/>
<evidence type="ECO:0000256" key="4">
    <source>
        <dbReference type="ARBA" id="ARBA00023125"/>
    </source>
</evidence>
<dbReference type="PROSITE" id="PS50977">
    <property type="entry name" value="HTH_TETR_2"/>
    <property type="match status" value="1"/>
</dbReference>
<evidence type="ECO:0000256" key="1">
    <source>
        <dbReference type="ARBA" id="ARBA00002856"/>
    </source>
</evidence>
<dbReference type="InterPro" id="IPR023772">
    <property type="entry name" value="DNA-bd_HTH_TetR-type_CS"/>
</dbReference>
<evidence type="ECO:0000256" key="3">
    <source>
        <dbReference type="ARBA" id="ARBA00023015"/>
    </source>
</evidence>
<evidence type="ECO:0000256" key="2">
    <source>
        <dbReference type="ARBA" id="ARBA00022491"/>
    </source>
</evidence>
<sequence>MKIEKPAVVETALALLDEVGSDGLTMRALAKALNVQAPTLYWHFPSKQDLLDQMANALIAPVAGIIDADAAPDEVLRSLAVELRKALLSRRDGARIYAGTFVMGENVLNVAEIALSALLRKGLDERTATDAMFNLVYFVLGFTIEEQGFSSRWGSKADASVEPSDLTKIDSSRFPALAQSLDTVLAWDFDSRFELGIRTFLRGLG</sequence>
<feature type="DNA-binding region" description="H-T-H motif" evidence="6">
    <location>
        <begin position="25"/>
        <end position="44"/>
    </location>
</feature>
<dbReference type="Pfam" id="PF00440">
    <property type="entry name" value="TetR_N"/>
    <property type="match status" value="1"/>
</dbReference>
<dbReference type="InterPro" id="IPR036271">
    <property type="entry name" value="Tet_transcr_reg_TetR-rel_C_sf"/>
</dbReference>
<dbReference type="RefSeq" id="WP_353984630.1">
    <property type="nucleotide sequence ID" value="NZ_JBEWLY010000019.1"/>
</dbReference>
<reference evidence="8 9" key="1">
    <citation type="submission" date="2024-07" db="EMBL/GenBank/DDBJ databases">
        <title>Novosphingobium kalidii RD2P27.</title>
        <authorList>
            <person name="Sun J.-Q."/>
        </authorList>
    </citation>
    <scope>NUCLEOTIDE SEQUENCE [LARGE SCALE GENOMIC DNA]</scope>
    <source>
        <strain evidence="8 9">RD2P27</strain>
    </source>
</reference>
<dbReference type="SUPFAM" id="SSF48498">
    <property type="entry name" value="Tetracyclin repressor-like, C-terminal domain"/>
    <property type="match status" value="1"/>
</dbReference>
<accession>A0ABV2D2N3</accession>
<dbReference type="PRINTS" id="PR00400">
    <property type="entry name" value="TETREPRESSOR"/>
</dbReference>
<organism evidence="8 9">
    <name type="scientific">Novosphingobium kalidii</name>
    <dbReference type="NCBI Taxonomy" id="3230299"/>
    <lineage>
        <taxon>Bacteria</taxon>
        <taxon>Pseudomonadati</taxon>
        <taxon>Pseudomonadota</taxon>
        <taxon>Alphaproteobacteria</taxon>
        <taxon>Sphingomonadales</taxon>
        <taxon>Sphingomonadaceae</taxon>
        <taxon>Novosphingobium</taxon>
    </lineage>
</organism>
<comment type="function">
    <text evidence="1">TetR is the repressor of the tetracycline resistance element; its N-terminal region forms a helix-turn-helix structure and binds DNA. Binding of tetracycline to TetR reduces the repressor affinity for the tetracycline resistance gene (tetA) promoter operator sites.</text>
</comment>
<evidence type="ECO:0000313" key="8">
    <source>
        <dbReference type="EMBL" id="MET1756137.1"/>
    </source>
</evidence>
<evidence type="ECO:0000256" key="6">
    <source>
        <dbReference type="PROSITE-ProRule" id="PRU00335"/>
    </source>
</evidence>
<dbReference type="InterPro" id="IPR001647">
    <property type="entry name" value="HTH_TetR"/>
</dbReference>
<feature type="domain" description="HTH tetR-type" evidence="7">
    <location>
        <begin position="2"/>
        <end position="62"/>
    </location>
</feature>
<comment type="caution">
    <text evidence="8">The sequence shown here is derived from an EMBL/GenBank/DDBJ whole genome shotgun (WGS) entry which is preliminary data.</text>
</comment>
<dbReference type="Pfam" id="PF02909">
    <property type="entry name" value="TetR_C_1"/>
    <property type="match status" value="1"/>
</dbReference>
<dbReference type="PANTHER" id="PTHR30055:SF151">
    <property type="entry name" value="TRANSCRIPTIONAL REGULATORY PROTEIN"/>
    <property type="match status" value="1"/>
</dbReference>
<dbReference type="InterPro" id="IPR050109">
    <property type="entry name" value="HTH-type_TetR-like_transc_reg"/>
</dbReference>
<protein>
    <submittedName>
        <fullName evidence="8">TetR/AcrR family transcriptional regulator C-terminal domain-containing protein</fullName>
    </submittedName>
</protein>
<evidence type="ECO:0000313" key="9">
    <source>
        <dbReference type="Proteomes" id="UP001548713"/>
    </source>
</evidence>
<name>A0ABV2D2N3_9SPHN</name>
<dbReference type="InterPro" id="IPR009057">
    <property type="entry name" value="Homeodomain-like_sf"/>
</dbReference>
<keyword evidence="9" id="KW-1185">Reference proteome</keyword>
<dbReference type="PRINTS" id="PR00455">
    <property type="entry name" value="HTHTETR"/>
</dbReference>
<dbReference type="InterPro" id="IPR003012">
    <property type="entry name" value="Tet_transcr_reg_TetR"/>
</dbReference>
<dbReference type="Gene3D" id="1.10.357.10">
    <property type="entry name" value="Tetracycline Repressor, domain 2"/>
    <property type="match status" value="1"/>
</dbReference>
<dbReference type="Gene3D" id="1.10.10.60">
    <property type="entry name" value="Homeodomain-like"/>
    <property type="match status" value="1"/>
</dbReference>
<evidence type="ECO:0000259" key="7">
    <source>
        <dbReference type="PROSITE" id="PS50977"/>
    </source>
</evidence>
<dbReference type="EMBL" id="JBEWLY010000019">
    <property type="protein sequence ID" value="MET1756137.1"/>
    <property type="molecule type" value="Genomic_DNA"/>
</dbReference>
<keyword evidence="2" id="KW-0678">Repressor</keyword>
<dbReference type="Proteomes" id="UP001548713">
    <property type="component" value="Unassembled WGS sequence"/>
</dbReference>
<keyword evidence="5" id="KW-0804">Transcription</keyword>
<keyword evidence="4 6" id="KW-0238">DNA-binding</keyword>
<dbReference type="PANTHER" id="PTHR30055">
    <property type="entry name" value="HTH-TYPE TRANSCRIPTIONAL REGULATOR RUTR"/>
    <property type="match status" value="1"/>
</dbReference>
<evidence type="ECO:0000256" key="5">
    <source>
        <dbReference type="ARBA" id="ARBA00023163"/>
    </source>
</evidence>
<dbReference type="PROSITE" id="PS01081">
    <property type="entry name" value="HTH_TETR_1"/>
    <property type="match status" value="1"/>
</dbReference>